<dbReference type="Pfam" id="PF04357">
    <property type="entry name" value="TamB"/>
    <property type="match status" value="1"/>
</dbReference>
<dbReference type="GO" id="GO:0009306">
    <property type="term" value="P:protein secretion"/>
    <property type="evidence" value="ECO:0007669"/>
    <property type="project" value="InterPro"/>
</dbReference>
<evidence type="ECO:0000256" key="5">
    <source>
        <dbReference type="SAM" id="MobiDB-lite"/>
    </source>
</evidence>
<keyword evidence="4" id="KW-0472">Membrane</keyword>
<dbReference type="PANTHER" id="PTHR36985">
    <property type="entry name" value="TRANSLOCATION AND ASSEMBLY MODULE SUBUNIT TAMB"/>
    <property type="match status" value="1"/>
</dbReference>
<keyword evidence="2" id="KW-0812">Transmembrane</keyword>
<organism evidence="7 8">
    <name type="scientific">Phaeocystidibacter marisrubri</name>
    <dbReference type="NCBI Taxonomy" id="1577780"/>
    <lineage>
        <taxon>Bacteria</taxon>
        <taxon>Pseudomonadati</taxon>
        <taxon>Bacteroidota</taxon>
        <taxon>Flavobacteriia</taxon>
        <taxon>Flavobacteriales</taxon>
        <taxon>Phaeocystidibacteraceae</taxon>
        <taxon>Phaeocystidibacter</taxon>
    </lineage>
</organism>
<proteinExistence type="predicted"/>
<dbReference type="RefSeq" id="WP_151692551.1">
    <property type="nucleotide sequence ID" value="NZ_BMGX01000002.1"/>
</dbReference>
<dbReference type="EMBL" id="WBVQ01000001">
    <property type="protein sequence ID" value="KAB2817863.1"/>
    <property type="molecule type" value="Genomic_DNA"/>
</dbReference>
<evidence type="ECO:0000259" key="6">
    <source>
        <dbReference type="Pfam" id="PF04357"/>
    </source>
</evidence>
<accession>A0A6L3ZJN2</accession>
<protein>
    <submittedName>
        <fullName evidence="7">Translocation/assembly module TamB</fullName>
    </submittedName>
</protein>
<keyword evidence="8" id="KW-1185">Reference proteome</keyword>
<feature type="compositionally biased region" description="Basic and acidic residues" evidence="5">
    <location>
        <begin position="1491"/>
        <end position="1503"/>
    </location>
</feature>
<evidence type="ECO:0000256" key="4">
    <source>
        <dbReference type="ARBA" id="ARBA00023136"/>
    </source>
</evidence>
<feature type="region of interest" description="Disordered" evidence="5">
    <location>
        <begin position="1463"/>
        <end position="1515"/>
    </location>
</feature>
<feature type="domain" description="Translocation and assembly module TamB C-terminal" evidence="6">
    <location>
        <begin position="1010"/>
        <end position="1445"/>
    </location>
</feature>
<reference evidence="7 8" key="1">
    <citation type="submission" date="2019-10" db="EMBL/GenBank/DDBJ databases">
        <title>Genome sequence of Phaeocystidibacter marisrubri JCM30614 (type strain).</title>
        <authorList>
            <person name="Bowman J.P."/>
        </authorList>
    </citation>
    <scope>NUCLEOTIDE SEQUENCE [LARGE SCALE GENOMIC DNA]</scope>
    <source>
        <strain evidence="7 8">JCM 30614</strain>
    </source>
</reference>
<evidence type="ECO:0000256" key="3">
    <source>
        <dbReference type="ARBA" id="ARBA00022989"/>
    </source>
</evidence>
<dbReference type="OrthoDB" id="680700at2"/>
<evidence type="ECO:0000256" key="2">
    <source>
        <dbReference type="ARBA" id="ARBA00022692"/>
    </source>
</evidence>
<evidence type="ECO:0000256" key="1">
    <source>
        <dbReference type="ARBA" id="ARBA00004167"/>
    </source>
</evidence>
<sequence>MNAVLRGIWKFIKRVIISLLILIVLTGAVFSIPGVQTSLANIAVNYLKSEFGLEVQLRSADFQFPNVIHLHGVYAPDHRNDTLIYADEISFEFSGFSNNHLYAGDVSLQGGKFYMRKYEEDTLFNFMYWLDHFSSDAPVDTTSEDFKLSFNNIYISDFDYMKRPVNCDSCTLLDFYDATVMVSDFELDGSYVEANFNQLSFKDDRRFNLHEFRGKAAFKSNYMSLEDLYFVTDKSRVKGIAKLKYRDLGEFSDFLNAVVMEGQFENSVISSSEIQSYIPQYPSFDELTVNGSFKGSVNDLTATNMDVIVGSTQFFGNVHIVDCTEPSDLYLDAFIGYCQTNGADINTYVSPFIEGGLPDVLLQMSYIDLSGHYEGTLESFSTRGEIKSNLGDANVNMSFKDLGNSDIASYSGELGLMGFDLGGLLEDPTLGTITAAGQVKGVGFNAKKASAQLDLNVAEFEYKAYNYRNISIEGDVANRKFNGEFDVNDPRVKLDFDGGLDFSTDTATLDFVATIDSTDLYTIGFVGDTVSWLSGEIVADFLLYKDEWWQGQINIDSVKYRRGARLHSFNEFVLTSSNAGNITRNAIDSDILDGYIEGEYKLFQIHKPFLAALASVSSQFPYEEEPLYTDIEFNLTLKKPDIISALLARGLRVATGTSIDGRINSVNGQLSLNIDAPGIDLYGTYFDTTAIRLNGSHGRYVMNSNVRSIFNADGLETDIIKLKADFLKDSTLIDFKGTLKDSIDSRLKLNGYMLQPTPNSVAFSWNKVRFNVGTDTLILDNTNRLLIQPGRMEFAGYNFEGRTSSLSINGFISDNEYEVLRLNLHRLDLQLVNYLLRQESTEFNGQATGILILNDLFGTPSMAGNLSVDSLHLNQQHLGNLDFNLDWDVVRNKTLIDGNITLGTLETMAVSGIIAPDSTSPLLVDIDLNRFRLACFNSYLLGILDNLRGAVQGNIHLAGTFEKPTLSGELRLPNAAFSVPFLGTDYNFEGSPTIHLSSDKILLDRVPMRDTKDQTTGIASGVIYHKNLSDIKFDLAIQANRLLSLDTEEGDNNYFFGKAYASGAVRIVGPTDQMNLQIDVEAEEGTSIKLPLSSPTEIGQNDFITFVDPTIDTATTAFNFVRKGKVQDLGGLSITVNANMKPEAEVQLILDESVGGEIKGQGAGLIKINLSSSGDLAILGNYTVTQGEYLFRLQNVVSKKFQIRKGSTLNWSGDPFDAQIDLFAEYSTRTTLSGMVSAASGYGGQRVKVNLIMHLTGALMNPNISFNIEVPNVSTAWQEEIRNRLSDQDKMMDNAFSLLVANTFWNPDNSIADDLVSQPIDQMASVMSNWAAKSVFGDYADLSLNYNTYGNDAAVGSEFEVSVSKSFANDRIVVNGNVDIPLDQNTNSSQAQQQTVTGDVEVEYKITEDGRIRTKAFNRSNQNNPGLDYLSPYTQGVSVYYQADFETWDELVEKLFGHPPVEMNDSIPNAEPTLPADTTVSDTAKGLVKFRTPDRKPSGRSSEENVDSTAVEPNP</sequence>
<dbReference type="InterPro" id="IPR007452">
    <property type="entry name" value="TamB_C"/>
</dbReference>
<dbReference type="PANTHER" id="PTHR36985:SF1">
    <property type="entry name" value="TRANSLOCATION AND ASSEMBLY MODULE SUBUNIT TAMB"/>
    <property type="match status" value="1"/>
</dbReference>
<keyword evidence="3" id="KW-1133">Transmembrane helix</keyword>
<dbReference type="Proteomes" id="UP000484164">
    <property type="component" value="Unassembled WGS sequence"/>
</dbReference>
<evidence type="ECO:0000313" key="8">
    <source>
        <dbReference type="Proteomes" id="UP000484164"/>
    </source>
</evidence>
<comment type="caution">
    <text evidence="7">The sequence shown here is derived from an EMBL/GenBank/DDBJ whole genome shotgun (WGS) entry which is preliminary data.</text>
</comment>
<evidence type="ECO:0000313" key="7">
    <source>
        <dbReference type="EMBL" id="KAB2817863.1"/>
    </source>
</evidence>
<comment type="subcellular location">
    <subcellularLocation>
        <location evidence="1">Membrane</location>
        <topology evidence="1">Single-pass membrane protein</topology>
    </subcellularLocation>
</comment>
<dbReference type="GO" id="GO:0005886">
    <property type="term" value="C:plasma membrane"/>
    <property type="evidence" value="ECO:0007669"/>
    <property type="project" value="InterPro"/>
</dbReference>
<gene>
    <name evidence="7" type="ORF">F8C82_05525</name>
</gene>
<name>A0A6L3ZJN2_9FLAO</name>